<sequence>MSRPNKSHLSVFSKADFKKSLFQKSQASLATVSTMVNLSSELRCFKHSPRVGQKESADALQNWKFEAETWKKTFDAMGALQRMNLTDFVPFTTLNKSPYHCLSASHNYKVSFGKISQVEGGSVKGFSKTKDVKSSACGCIESAILPYISKPLTLREIVDNVAGNKSRKLSVYLPKPCVLVWWDARRYNADNVCEWLQSFGPFLFTINKGANKLLVCFESMQSAYRAVNAQTNAGVCITWNDVRLYNNGYFRKYQDYTLLKDQTWIKHFSLKKPKMSSMSSQSHEKRCSKVVRI</sequence>
<reference evidence="1" key="1">
    <citation type="submission" date="2021-04" db="EMBL/GenBank/DDBJ databases">
        <authorList>
            <consortium name="Molecular Ecology Group"/>
        </authorList>
    </citation>
    <scope>NUCLEOTIDE SEQUENCE</scope>
</reference>
<comment type="caution">
    <text evidence="1">The sequence shown here is derived from an EMBL/GenBank/DDBJ whole genome shotgun (WGS) entry which is preliminary data.</text>
</comment>
<dbReference type="EMBL" id="CAJHNH020008585">
    <property type="protein sequence ID" value="CAG5136901.1"/>
    <property type="molecule type" value="Genomic_DNA"/>
</dbReference>
<protein>
    <submittedName>
        <fullName evidence="1">Uncharacterized protein</fullName>
    </submittedName>
</protein>
<evidence type="ECO:0000313" key="2">
    <source>
        <dbReference type="Proteomes" id="UP000678393"/>
    </source>
</evidence>
<evidence type="ECO:0000313" key="1">
    <source>
        <dbReference type="EMBL" id="CAG5136901.1"/>
    </source>
</evidence>
<dbReference type="AlphaFoldDB" id="A0A8S4AGI8"/>
<keyword evidence="2" id="KW-1185">Reference proteome</keyword>
<name>A0A8S4AGI8_9EUPU</name>
<gene>
    <name evidence="1" type="ORF">CUNI_LOCUS22459</name>
</gene>
<proteinExistence type="predicted"/>
<dbReference type="OrthoDB" id="6042945at2759"/>
<organism evidence="1 2">
    <name type="scientific">Candidula unifasciata</name>
    <dbReference type="NCBI Taxonomy" id="100452"/>
    <lineage>
        <taxon>Eukaryota</taxon>
        <taxon>Metazoa</taxon>
        <taxon>Spiralia</taxon>
        <taxon>Lophotrochozoa</taxon>
        <taxon>Mollusca</taxon>
        <taxon>Gastropoda</taxon>
        <taxon>Heterobranchia</taxon>
        <taxon>Euthyneura</taxon>
        <taxon>Panpulmonata</taxon>
        <taxon>Eupulmonata</taxon>
        <taxon>Stylommatophora</taxon>
        <taxon>Helicina</taxon>
        <taxon>Helicoidea</taxon>
        <taxon>Geomitridae</taxon>
        <taxon>Candidula</taxon>
    </lineage>
</organism>
<dbReference type="Proteomes" id="UP000678393">
    <property type="component" value="Unassembled WGS sequence"/>
</dbReference>
<accession>A0A8S4AGI8</accession>